<dbReference type="Proteomes" id="UP000053766">
    <property type="component" value="Unassembled WGS sequence"/>
</dbReference>
<protein>
    <submittedName>
        <fullName evidence="1">Uncharacterized protein</fullName>
    </submittedName>
</protein>
<dbReference type="OrthoDB" id="10152431at2759"/>
<reference evidence="1 2" key="1">
    <citation type="submission" date="2013-11" db="EMBL/GenBank/DDBJ databases">
        <title>Draft genome of the bovine lungworm Dictyocaulus viviparus.</title>
        <authorList>
            <person name="Mitreva M."/>
        </authorList>
    </citation>
    <scope>NUCLEOTIDE SEQUENCE [LARGE SCALE GENOMIC DNA]</scope>
    <source>
        <strain evidence="1 2">HannoverDv2000</strain>
    </source>
</reference>
<sequence length="66" mass="7303">MAAAYSYDLRKKAMEALDEGESIPGVDKVSRKSGSLGYNYKITDWNAFVEFAEEHGGKIQSDMAKP</sequence>
<evidence type="ECO:0000313" key="1">
    <source>
        <dbReference type="EMBL" id="KJH40277.1"/>
    </source>
</evidence>
<accession>A0A0D8X958</accession>
<gene>
    <name evidence="1" type="ORF">DICVIV_13783</name>
</gene>
<dbReference type="AlphaFoldDB" id="A0A0D8X958"/>
<evidence type="ECO:0000313" key="2">
    <source>
        <dbReference type="Proteomes" id="UP000053766"/>
    </source>
</evidence>
<reference evidence="2" key="2">
    <citation type="journal article" date="2016" name="Sci. Rep.">
        <title>Dictyocaulus viviparus genome, variome and transcriptome elucidate lungworm biology and support future intervention.</title>
        <authorList>
            <person name="McNulty S.N."/>
            <person name="Strube C."/>
            <person name="Rosa B.A."/>
            <person name="Martin J.C."/>
            <person name="Tyagi R."/>
            <person name="Choi Y.J."/>
            <person name="Wang Q."/>
            <person name="Hallsworth Pepin K."/>
            <person name="Zhang X."/>
            <person name="Ozersky P."/>
            <person name="Wilson R.K."/>
            <person name="Sternberg P.W."/>
            <person name="Gasser R.B."/>
            <person name="Mitreva M."/>
        </authorList>
    </citation>
    <scope>NUCLEOTIDE SEQUENCE [LARGE SCALE GENOMIC DNA]</scope>
    <source>
        <strain evidence="2">HannoverDv2000</strain>
    </source>
</reference>
<name>A0A0D8X958_DICVI</name>
<proteinExistence type="predicted"/>
<dbReference type="EMBL" id="KN717427">
    <property type="protein sequence ID" value="KJH40277.1"/>
    <property type="molecule type" value="Genomic_DNA"/>
</dbReference>
<organism evidence="1 2">
    <name type="scientific">Dictyocaulus viviparus</name>
    <name type="common">Bovine lungworm</name>
    <dbReference type="NCBI Taxonomy" id="29172"/>
    <lineage>
        <taxon>Eukaryota</taxon>
        <taxon>Metazoa</taxon>
        <taxon>Ecdysozoa</taxon>
        <taxon>Nematoda</taxon>
        <taxon>Chromadorea</taxon>
        <taxon>Rhabditida</taxon>
        <taxon>Rhabditina</taxon>
        <taxon>Rhabditomorpha</taxon>
        <taxon>Strongyloidea</taxon>
        <taxon>Metastrongylidae</taxon>
        <taxon>Dictyocaulus</taxon>
    </lineage>
</organism>
<keyword evidence="2" id="KW-1185">Reference proteome</keyword>